<dbReference type="OrthoDB" id="6329284at2759"/>
<comment type="similarity">
    <text evidence="6">Belongs to the class I-like SAM-binding methyltransferase superfamily. MenG/UbiE family.</text>
</comment>
<evidence type="ECO:0000256" key="1">
    <source>
        <dbReference type="ARBA" id="ARBA00022603"/>
    </source>
</evidence>
<comment type="caution">
    <text evidence="6">Lacks conserved residue(s) required for the propagation of feature annotation.</text>
</comment>
<comment type="catalytic activity">
    <reaction evidence="6">
        <text>a 2-methoxy-6-(all-trans-polyprenyl)benzene-1,4-diol + S-adenosyl-L-methionine = a 5-methoxy-2-methyl-3-(all-trans-polyprenyl)benzene-1,4-diol + S-adenosyl-L-homocysteine + H(+)</text>
        <dbReference type="Rhea" id="RHEA:28286"/>
        <dbReference type="Rhea" id="RHEA-COMP:10858"/>
        <dbReference type="Rhea" id="RHEA-COMP:10859"/>
        <dbReference type="ChEBI" id="CHEBI:15378"/>
        <dbReference type="ChEBI" id="CHEBI:57856"/>
        <dbReference type="ChEBI" id="CHEBI:59789"/>
        <dbReference type="ChEBI" id="CHEBI:84166"/>
        <dbReference type="ChEBI" id="CHEBI:84167"/>
        <dbReference type="EC" id="2.1.1.201"/>
    </reaction>
</comment>
<sequence>MAALRSKSRSFLEAIPRCFCGGNYLLSTPRYRLYSNYQTQEKSTHFGFEEVSEQEKTQKVYKVFESVASSYDKMNDAMSFGIHRLWKDRLITILNPPAGTKLLDVAGGTGDIAFRFLDHVNKKSGKRKQRGESIDSHVTVCDINRAMLQVGQQRAERLHQSSGISWIEGNAEELPIDTASVDAYTIAFGIRNVTRIHKALSEAHRVLVPGGRFLCLEFSEVKNELISSAYEKYSFDVIPVMGQIIAGDWKSYKYLVESIRQFPNQEEFANLIEDAGFSYVTHENLTFGIAAIHSGFKL</sequence>
<dbReference type="NCBIfam" id="NF001244">
    <property type="entry name" value="PRK00216.1-5"/>
    <property type="match status" value="1"/>
</dbReference>
<dbReference type="InterPro" id="IPR029063">
    <property type="entry name" value="SAM-dependent_MTases_sf"/>
</dbReference>
<evidence type="ECO:0000313" key="7">
    <source>
        <dbReference type="EMBL" id="RMX52014.1"/>
    </source>
</evidence>
<dbReference type="EC" id="2.1.1.201" evidence="6"/>
<feature type="binding site" evidence="6">
    <location>
        <position position="142"/>
    </location>
    <ligand>
        <name>S-adenosyl-L-methionine</name>
        <dbReference type="ChEBI" id="CHEBI:59789"/>
    </ligand>
</feature>
<dbReference type="PANTHER" id="PTHR43591">
    <property type="entry name" value="METHYLTRANSFERASE"/>
    <property type="match status" value="1"/>
</dbReference>
<feature type="binding site" evidence="6">
    <location>
        <begin position="170"/>
        <end position="171"/>
    </location>
    <ligand>
        <name>S-adenosyl-L-methionine</name>
        <dbReference type="ChEBI" id="CHEBI:59789"/>
    </ligand>
</feature>
<dbReference type="UniPathway" id="UPA00232"/>
<keyword evidence="6" id="KW-0472">Membrane</keyword>
<dbReference type="CDD" id="cd02440">
    <property type="entry name" value="AdoMet_MTases"/>
    <property type="match status" value="1"/>
</dbReference>
<accession>A0A3M6UET6</accession>
<dbReference type="NCBIfam" id="TIGR01934">
    <property type="entry name" value="MenG_MenH_UbiE"/>
    <property type="match status" value="1"/>
</dbReference>
<evidence type="ECO:0000313" key="8">
    <source>
        <dbReference type="Proteomes" id="UP000275408"/>
    </source>
</evidence>
<dbReference type="PROSITE" id="PS01183">
    <property type="entry name" value="UBIE_1"/>
    <property type="match status" value="1"/>
</dbReference>
<dbReference type="SUPFAM" id="SSF53335">
    <property type="entry name" value="S-adenosyl-L-methionine-dependent methyltransferases"/>
    <property type="match status" value="1"/>
</dbReference>
<feature type="binding site" evidence="6">
    <location>
        <position position="109"/>
    </location>
    <ligand>
        <name>S-adenosyl-L-methionine</name>
        <dbReference type="ChEBI" id="CHEBI:59789"/>
    </ligand>
</feature>
<organism evidence="7 8">
    <name type="scientific">Pocillopora damicornis</name>
    <name type="common">Cauliflower coral</name>
    <name type="synonym">Millepora damicornis</name>
    <dbReference type="NCBI Taxonomy" id="46731"/>
    <lineage>
        <taxon>Eukaryota</taxon>
        <taxon>Metazoa</taxon>
        <taxon>Cnidaria</taxon>
        <taxon>Anthozoa</taxon>
        <taxon>Hexacorallia</taxon>
        <taxon>Scleractinia</taxon>
        <taxon>Astrocoeniina</taxon>
        <taxon>Pocilloporidae</taxon>
        <taxon>Pocillopora</taxon>
    </lineage>
</organism>
<dbReference type="OMA" id="MNDVMSM"/>
<evidence type="ECO:0000256" key="6">
    <source>
        <dbReference type="HAMAP-Rule" id="MF_03191"/>
    </source>
</evidence>
<comment type="caution">
    <text evidence="7">The sequence shown here is derived from an EMBL/GenBank/DDBJ whole genome shotgun (WGS) entry which is preliminary data.</text>
</comment>
<keyword evidence="2 6" id="KW-0808">Transferase</keyword>
<dbReference type="Proteomes" id="UP000275408">
    <property type="component" value="Unassembled WGS sequence"/>
</dbReference>
<dbReference type="HAMAP" id="MF_01813">
    <property type="entry name" value="MenG_UbiE_methyltr"/>
    <property type="match status" value="1"/>
</dbReference>
<comment type="function">
    <text evidence="6">Methyltransferase required for the conversion of 2-polyprenyl-6-methoxy-1,4-benzoquinol (DDMQH2) to 2-polyprenyl-3-methyl-6-methoxy-1,4-benzoquinol (DMQH2).</text>
</comment>
<dbReference type="STRING" id="46731.A0A3M6UET6"/>
<evidence type="ECO:0000256" key="4">
    <source>
        <dbReference type="ARBA" id="ARBA00022691"/>
    </source>
</evidence>
<evidence type="ECO:0000256" key="3">
    <source>
        <dbReference type="ARBA" id="ARBA00022688"/>
    </source>
</evidence>
<comment type="pathway">
    <text evidence="6">Cofactor biosynthesis; ubiquinone biosynthesis.</text>
</comment>
<keyword evidence="1 6" id="KW-0489">Methyltransferase</keyword>
<keyword evidence="6" id="KW-0999">Mitochondrion inner membrane</keyword>
<comment type="subcellular location">
    <subcellularLocation>
        <location evidence="6">Mitochondrion inner membrane</location>
        <topology evidence="6">Peripheral membrane protein</topology>
        <orientation evidence="6">Matrix side</orientation>
    </subcellularLocation>
</comment>
<keyword evidence="6" id="KW-0496">Mitochondrion</keyword>
<keyword evidence="8" id="KW-1185">Reference proteome</keyword>
<dbReference type="GO" id="GO:0031314">
    <property type="term" value="C:extrinsic component of mitochondrial inner membrane"/>
    <property type="evidence" value="ECO:0007669"/>
    <property type="project" value="UniProtKB-UniRule"/>
</dbReference>
<dbReference type="Pfam" id="PF01209">
    <property type="entry name" value="Ubie_methyltran"/>
    <property type="match status" value="1"/>
</dbReference>
<reference evidence="7 8" key="1">
    <citation type="journal article" date="2018" name="Sci. Rep.">
        <title>Comparative analysis of the Pocillopora damicornis genome highlights role of immune system in coral evolution.</title>
        <authorList>
            <person name="Cunning R."/>
            <person name="Bay R.A."/>
            <person name="Gillette P."/>
            <person name="Baker A.C."/>
            <person name="Traylor-Knowles N."/>
        </authorList>
    </citation>
    <scope>NUCLEOTIDE SEQUENCE [LARGE SCALE GENOMIC DNA]</scope>
    <source>
        <strain evidence="7">RSMAS</strain>
        <tissue evidence="7">Whole animal</tissue>
    </source>
</reference>
<dbReference type="InterPro" id="IPR023576">
    <property type="entry name" value="UbiE/COQ5_MeTrFase_CS"/>
</dbReference>
<dbReference type="PANTHER" id="PTHR43591:SF24">
    <property type="entry name" value="2-METHOXY-6-POLYPRENYL-1,4-BENZOQUINOL METHYLASE, MITOCHONDRIAL"/>
    <property type="match status" value="1"/>
</dbReference>
<protein>
    <recommendedName>
        <fullName evidence="6">2-methoxy-6-polyprenyl-1,4-benzoquinol methylase, mitochondrial</fullName>
        <ecNumber evidence="6">2.1.1.201</ecNumber>
    </recommendedName>
    <alternativeName>
        <fullName evidence="6">Ubiquinone biosynthesis methyltransferase COQ5</fullName>
    </alternativeName>
</protein>
<name>A0A3M6UET6_POCDA</name>
<dbReference type="PROSITE" id="PS51608">
    <property type="entry name" value="SAM_MT_UBIE"/>
    <property type="match status" value="1"/>
</dbReference>
<dbReference type="GO" id="GO:0008425">
    <property type="term" value="F:2-methoxy-6-polyprenyl-1,4-benzoquinol methyltransferase activity"/>
    <property type="evidence" value="ECO:0007669"/>
    <property type="project" value="UniProtKB-UniRule"/>
</dbReference>
<evidence type="ECO:0000256" key="2">
    <source>
        <dbReference type="ARBA" id="ARBA00022679"/>
    </source>
</evidence>
<dbReference type="InterPro" id="IPR004033">
    <property type="entry name" value="UbiE/COQ5_MeTrFase"/>
</dbReference>
<keyword evidence="3 6" id="KW-0831">Ubiquinone biosynthesis</keyword>
<comment type="subunit">
    <text evidence="5">Component of a multi-subunit COQ enzyme complex, composed of at least COQ3, COQ4, COQ5, COQ6, COQ7 and COQ9. Interacts with PYURF; the interaction is direct, stabilizes COQ5 protein and associates PYURF with COQ enzyme complex.</text>
</comment>
<dbReference type="FunFam" id="3.40.50.150:FF:000064">
    <property type="entry name" value="2-methoxy-6-polyprenyl-1,4-benzoquinol methylase, mitochondrial"/>
    <property type="match status" value="1"/>
</dbReference>
<dbReference type="GO" id="GO:0032259">
    <property type="term" value="P:methylation"/>
    <property type="evidence" value="ECO:0007669"/>
    <property type="project" value="UniProtKB-KW"/>
</dbReference>
<dbReference type="Gene3D" id="3.40.50.150">
    <property type="entry name" value="Vaccinia Virus protein VP39"/>
    <property type="match status" value="1"/>
</dbReference>
<proteinExistence type="inferred from homology"/>
<evidence type="ECO:0000256" key="5">
    <source>
        <dbReference type="ARBA" id="ARBA00046387"/>
    </source>
</evidence>
<dbReference type="EMBL" id="RCHS01001704">
    <property type="protein sequence ID" value="RMX52014.1"/>
    <property type="molecule type" value="Genomic_DNA"/>
</dbReference>
<keyword evidence="4 6" id="KW-0949">S-adenosyl-L-methionine</keyword>
<gene>
    <name evidence="7" type="ORF">pdam_00003689</name>
</gene>
<dbReference type="AlphaFoldDB" id="A0A3M6UET6"/>